<evidence type="ECO:0000259" key="1">
    <source>
        <dbReference type="Pfam" id="PF08350"/>
    </source>
</evidence>
<dbReference type="InterPro" id="IPR016490">
    <property type="entry name" value="Tscrpt_reg_HTH_AF0396-typ3"/>
</dbReference>
<gene>
    <name evidence="2" type="ORF">MSMAW_1021</name>
</gene>
<dbReference type="InterPro" id="IPR011991">
    <property type="entry name" value="ArsR-like_HTH"/>
</dbReference>
<dbReference type="Pfam" id="PF08350">
    <property type="entry name" value="FilR1_middle"/>
    <property type="match status" value="1"/>
</dbReference>
<dbReference type="SUPFAM" id="SSF46785">
    <property type="entry name" value="Winged helix' DNA-binding domain"/>
    <property type="match status" value="1"/>
</dbReference>
<dbReference type="AlphaFoldDB" id="A0A0E3PWC5"/>
<dbReference type="PIRSF" id="PIRSF006692">
    <property type="entry name" value="TF_HTH_AF0396_prd"/>
    <property type="match status" value="1"/>
</dbReference>
<reference evidence="2 3" key="1">
    <citation type="submission" date="2014-07" db="EMBL/GenBank/DDBJ databases">
        <title>Methanogenic archaea and the global carbon cycle.</title>
        <authorList>
            <person name="Henriksen J.R."/>
            <person name="Luke J."/>
            <person name="Reinhart S."/>
            <person name="Benedict M.N."/>
            <person name="Youngblut N.D."/>
            <person name="Metcalf M.E."/>
            <person name="Whitaker R.J."/>
            <person name="Metcalf W.W."/>
        </authorList>
    </citation>
    <scope>NUCLEOTIDE SEQUENCE [LARGE SCALE GENOMIC DNA]</scope>
    <source>
        <strain evidence="2 3">WWM610</strain>
    </source>
</reference>
<evidence type="ECO:0000313" key="3">
    <source>
        <dbReference type="Proteomes" id="UP000033058"/>
    </source>
</evidence>
<dbReference type="RefSeq" id="WP_011032216.1">
    <property type="nucleotide sequence ID" value="NZ_CP009509.1"/>
</dbReference>
<feature type="domain" description="Methanogenesis regulatory protein FilR1 middle" evidence="1">
    <location>
        <begin position="125"/>
        <end position="252"/>
    </location>
</feature>
<dbReference type="Gene3D" id="1.10.10.10">
    <property type="entry name" value="Winged helix-like DNA-binding domain superfamily/Winged helix DNA-binding domain"/>
    <property type="match status" value="1"/>
</dbReference>
<dbReference type="Proteomes" id="UP000033058">
    <property type="component" value="Chromosome"/>
</dbReference>
<dbReference type="InterPro" id="IPR036388">
    <property type="entry name" value="WH-like_DNA-bd_sf"/>
</dbReference>
<sequence>MKLELIELIFLSDKRKQLLLFLRSGTKNMDEITEALQVTSTSILPQIKKLKDMSLVLQEDRSYTLSPIGKVLVEKMQPLVSTIELFEDNFEYWSEKDLQAFTLSFKKRLGELGKCKLIQPDLDRMFELDPEVVEGLSSSAYILEAIAYFYPPMIALCQELAKKGVEFSFLMSESVYERYYTDYIEDLRDMLALKNVKFFRYSGELKIASLTVTDKFFMLSLFPKNQRHFDRESLICHEPAALSLGTELFNELLLDSTQITEVPHK</sequence>
<dbReference type="CDD" id="cd00090">
    <property type="entry name" value="HTH_ARSR"/>
    <property type="match status" value="1"/>
</dbReference>
<name>A0A0E3PWC5_METMZ</name>
<proteinExistence type="predicted"/>
<dbReference type="HOGENOM" id="CLU_062767_1_1_2"/>
<evidence type="ECO:0000313" key="2">
    <source>
        <dbReference type="EMBL" id="AKB40012.1"/>
    </source>
</evidence>
<accession>A0A0E3PWC5</accession>
<protein>
    <submittedName>
        <fullName evidence="2">Transcriptional regulator, ArsR family</fullName>
    </submittedName>
</protein>
<organism evidence="2 3">
    <name type="scientific">Methanosarcina mazei WWM610</name>
    <dbReference type="NCBI Taxonomy" id="1434117"/>
    <lineage>
        <taxon>Archaea</taxon>
        <taxon>Methanobacteriati</taxon>
        <taxon>Methanobacteriota</taxon>
        <taxon>Stenosarchaea group</taxon>
        <taxon>Methanomicrobia</taxon>
        <taxon>Methanosarcinales</taxon>
        <taxon>Methanosarcinaceae</taxon>
        <taxon>Methanosarcina</taxon>
    </lineage>
</organism>
<dbReference type="InterPro" id="IPR036390">
    <property type="entry name" value="WH_DNA-bd_sf"/>
</dbReference>
<dbReference type="PATRIC" id="fig|1434117.4.peg.1271"/>
<dbReference type="InterPro" id="IPR013561">
    <property type="entry name" value="FilR1_middle_dom"/>
</dbReference>
<dbReference type="GeneID" id="24850676"/>
<dbReference type="EMBL" id="CP009509">
    <property type="protein sequence ID" value="AKB40012.1"/>
    <property type="molecule type" value="Genomic_DNA"/>
</dbReference>